<evidence type="ECO:0000259" key="5">
    <source>
        <dbReference type="Pfam" id="PF00149"/>
    </source>
</evidence>
<dbReference type="Pfam" id="PF00149">
    <property type="entry name" value="Metallophos"/>
    <property type="match status" value="1"/>
</dbReference>
<evidence type="ECO:0000256" key="3">
    <source>
        <dbReference type="ARBA" id="ARBA00023004"/>
    </source>
</evidence>
<proteinExistence type="inferred from homology"/>
<dbReference type="GO" id="GO:0016787">
    <property type="term" value="F:hydrolase activity"/>
    <property type="evidence" value="ECO:0007669"/>
    <property type="project" value="UniProtKB-KW"/>
</dbReference>
<comment type="similarity">
    <text evidence="4">Belongs to the cyclic nucleotide phosphodiesterase class-III family.</text>
</comment>
<dbReference type="EMBL" id="CP050296">
    <property type="protein sequence ID" value="QND58013.1"/>
    <property type="molecule type" value="Genomic_DNA"/>
</dbReference>
<dbReference type="PANTHER" id="PTHR42988:SF2">
    <property type="entry name" value="CYCLIC NUCLEOTIDE PHOSPHODIESTERASE CBUA0032-RELATED"/>
    <property type="match status" value="1"/>
</dbReference>
<dbReference type="InterPro" id="IPR004843">
    <property type="entry name" value="Calcineurin-like_PHP"/>
</dbReference>
<name>A0A7G6SU31_9HYPH</name>
<reference evidence="6" key="1">
    <citation type="journal article" date="2020" name="Mol. Plant Microbe Interact.">
        <title>Complete genome sequences of four natural Pseudomonas isolates that catabolize a wide range of aromatic compounds relevant to lignin valorization.</title>
        <authorList>
            <person name="Hatmaker E.A."/>
            <person name="Presle G."/>
            <person name="Cannon O."/>
            <person name="Guss A.M."/>
            <person name="Elkins J.G."/>
        </authorList>
    </citation>
    <scope>NUCLEOTIDE SEQUENCE</scope>
    <source>
        <strain evidence="6">583</strain>
    </source>
</reference>
<dbReference type="PANTHER" id="PTHR42988">
    <property type="entry name" value="PHOSPHOHYDROLASE"/>
    <property type="match status" value="1"/>
</dbReference>
<evidence type="ECO:0000313" key="7">
    <source>
        <dbReference type="Proteomes" id="UP000515465"/>
    </source>
</evidence>
<dbReference type="CDD" id="cd07400">
    <property type="entry name" value="MPP_1"/>
    <property type="match status" value="1"/>
</dbReference>
<dbReference type="InterPro" id="IPR029052">
    <property type="entry name" value="Metallo-depent_PP-like"/>
</dbReference>
<sequence>MKTIAHLSDLHFGRIDQTVSDALAAEVRAADPDIVVVSGDMTQRARKEEFAQARAFLDTLPYPQLVVPGNHDVPLYNLFARAFTPLSRYKRYITADTDPFYADPELAIAGINTARSLTIKGGRINGEQLAWVRRSFADQPDETTRIVVTHHPFEGPSANDDDGIVGRARMAMGVFSQIRVDVILSGHLHLNRIGSSAVRYDIEGYSALLIQAGTAISSRRRQEANSFNLIRIERPEIHLECRAWDLDKVRFVRSTSKSFRLGRSGWAPTGGTTIPTLIQSAEDGIIRAGDRIHGSPPS</sequence>
<dbReference type="InterPro" id="IPR050884">
    <property type="entry name" value="CNP_phosphodiesterase-III"/>
</dbReference>
<accession>A0A7G6SU31</accession>
<dbReference type="Gene3D" id="3.60.21.10">
    <property type="match status" value="1"/>
</dbReference>
<protein>
    <submittedName>
        <fullName evidence="6">Metallophosphoesterase</fullName>
    </submittedName>
</protein>
<dbReference type="SUPFAM" id="SSF56300">
    <property type="entry name" value="Metallo-dependent phosphatases"/>
    <property type="match status" value="1"/>
</dbReference>
<dbReference type="AlphaFoldDB" id="A0A7G6SU31"/>
<dbReference type="GO" id="GO:0046872">
    <property type="term" value="F:metal ion binding"/>
    <property type="evidence" value="ECO:0007669"/>
    <property type="project" value="UniProtKB-KW"/>
</dbReference>
<dbReference type="RefSeq" id="WP_183464777.1">
    <property type="nucleotide sequence ID" value="NZ_CP050296.1"/>
</dbReference>
<evidence type="ECO:0000313" key="6">
    <source>
        <dbReference type="EMBL" id="QND58013.1"/>
    </source>
</evidence>
<gene>
    <name evidence="6" type="ORF">HB778_16470</name>
</gene>
<evidence type="ECO:0000256" key="1">
    <source>
        <dbReference type="ARBA" id="ARBA00022723"/>
    </source>
</evidence>
<evidence type="ECO:0000256" key="4">
    <source>
        <dbReference type="ARBA" id="ARBA00025742"/>
    </source>
</evidence>
<feature type="domain" description="Calcineurin-like phosphoesterase" evidence="5">
    <location>
        <begin position="3"/>
        <end position="189"/>
    </location>
</feature>
<organism evidence="6 7">
    <name type="scientific">Mesorhizobium huakuii</name>
    <dbReference type="NCBI Taxonomy" id="28104"/>
    <lineage>
        <taxon>Bacteria</taxon>
        <taxon>Pseudomonadati</taxon>
        <taxon>Pseudomonadota</taxon>
        <taxon>Alphaproteobacteria</taxon>
        <taxon>Hyphomicrobiales</taxon>
        <taxon>Phyllobacteriaceae</taxon>
        <taxon>Mesorhizobium</taxon>
    </lineage>
</organism>
<evidence type="ECO:0000256" key="2">
    <source>
        <dbReference type="ARBA" id="ARBA00022801"/>
    </source>
</evidence>
<dbReference type="Proteomes" id="UP000515465">
    <property type="component" value="Chromosome"/>
</dbReference>
<keyword evidence="3" id="KW-0408">Iron</keyword>
<keyword evidence="1" id="KW-0479">Metal-binding</keyword>
<keyword evidence="2" id="KW-0378">Hydrolase</keyword>